<dbReference type="CDD" id="cd01657">
    <property type="entry name" value="Ribosomal_L7_archeal_euk"/>
    <property type="match status" value="1"/>
</dbReference>
<evidence type="ECO:0000259" key="18">
    <source>
        <dbReference type="Pfam" id="PF08079"/>
    </source>
</evidence>
<protein>
    <submittedName>
        <fullName evidence="19">60S ribosomal protein</fullName>
    </submittedName>
</protein>
<evidence type="ECO:0000256" key="16">
    <source>
        <dbReference type="SAM" id="Phobius"/>
    </source>
</evidence>
<feature type="transmembrane region" description="Helical" evidence="16">
    <location>
        <begin position="825"/>
        <end position="845"/>
    </location>
</feature>
<comment type="similarity">
    <text evidence="3">Belongs to the UbiA prenyltransferase family.</text>
</comment>
<dbReference type="InterPro" id="IPR012988">
    <property type="entry name" value="Ribosomal_uL30_N_euk"/>
</dbReference>
<dbReference type="InterPro" id="IPR018038">
    <property type="entry name" value="Ribosomal_uL30_CS"/>
</dbReference>
<proteinExistence type="inferred from homology"/>
<feature type="transmembrane region" description="Helical" evidence="16">
    <location>
        <begin position="522"/>
        <end position="543"/>
    </location>
</feature>
<dbReference type="FunFam" id="1.10.357.140:FF:000011">
    <property type="entry name" value="Homogentisate phytyltransferase 1"/>
    <property type="match status" value="1"/>
</dbReference>
<feature type="transmembrane region" description="Helical" evidence="16">
    <location>
        <begin position="576"/>
        <end position="597"/>
    </location>
</feature>
<dbReference type="NCBIfam" id="TIGR01310">
    <property type="entry name" value="uL30_euk"/>
    <property type="match status" value="1"/>
</dbReference>
<dbReference type="GO" id="GO:0004659">
    <property type="term" value="F:prenyltransferase activity"/>
    <property type="evidence" value="ECO:0007669"/>
    <property type="project" value="InterPro"/>
</dbReference>
<dbReference type="InterPro" id="IPR036919">
    <property type="entry name" value="Ribo_uL30_ferredoxin-like_sf"/>
</dbReference>
<sequence>MAVAVASGILRLSPSTRAVVCGLPVPRCCSLRFSLFAAPIPSKIRLSDIYCSIGCIFGFNLLDSDSMLLILIFGISRYHPDAAITAPRAASPKTVEDGSPNETDTVPTPKVIIDQDSDPDATIVEITFGDRLGSLLDTMKSLKNLGLNVVKANVYLDSSGKHNKFAITSTSTGRKVHDPELLEAIRLTIINNMLEYHPESSSQLAMGAAFGVEPPGQEVDVDIATHIDVYDDGPDRSLLVVETADYPGLLVDLVKIITDIDIAVQSGEFDTEILARALPRFAGEWTATATAMDSLLLRPFSSPPRLSLPAPRPVGCPWYGELVCAIGSLTLGSSRKRVWKQDQVRESVVCLVSEKRHASQSCCDPSKHFIHKTCNVTVRCNVGGVKWDPSDHHLRYSDRKFVPGTSYPIHVNATTGHPFGSQPEAYNSTNSWKSALASVDAFYRFSRPHTVIGTIMSIISVSLLCVESSSDISIVFLTGLLQAVVAALFMNIYIVGLNQVFDIEIDKVNKPNLPLASGEYSLGTGVAIILTFAAMSFGVAWIVGSLPLFWALFVSFILGTAYSINLPFLRWKRFAVIAALCILAVRAVVVQLAFFLHMQMFVFGRSANLSRPLIFATAFMTFFSVVIALFKDIPDIEGDRIFGIRSFSVRLGQRRVFWICVYLLEMAYSVAMAVGATSSCLWSKFITDCYCSFDCILQMILGHAILASILWNRARTLDLMNKVAITSFYMFIWKQEMWGLESPLPVNFKLKCTLMEISQHRSAQKVPANGFQQYSDSTSGPQQKFSSPRHRPDNNSFDSMNMNSYLQVATVIAVYAKWGFARIKGIGWGWAGVIWLYSIVFFFPLDCFKFAIRYILSGKAWDNLLENKPAADPLPPASIPSSDLHSPELRGVSGMATEEPKAVVPESVLKKRKREEQWALAKKQAVDAKKKKDRENRKLIFTRAQQYAKEYESQEKELIRLKREARMKGGFYVSPEAKLLFIVRIRGINAMHPKTRKILQLLRLRQIFNGVFLKVNKATMNMLQRVEPYVTYGYPNLKSVRELIYKRGYGKLNKQRIPLTDNAIIEQGLGKRGIMCMEDLVHEIMTVGPHFKEANNFLWPFKLKAPLGGLKKKRRHYVEGGDAGNREDYINELIRRMN</sequence>
<name>A0A9E7FI54_9LILI</name>
<dbReference type="Pfam" id="PF01040">
    <property type="entry name" value="UbiA"/>
    <property type="match status" value="1"/>
</dbReference>
<keyword evidence="6" id="KW-0934">Plastid</keyword>
<dbReference type="PANTHER" id="PTHR43009">
    <property type="entry name" value="HOMOGENTISATE SOLANESYLTRANSFERASE, CHLOROPLASTIC"/>
    <property type="match status" value="1"/>
</dbReference>
<dbReference type="Pfam" id="PF08079">
    <property type="entry name" value="Ribosomal_L30_N"/>
    <property type="match status" value="1"/>
</dbReference>
<evidence type="ECO:0000256" key="3">
    <source>
        <dbReference type="ARBA" id="ARBA00005985"/>
    </source>
</evidence>
<keyword evidence="5" id="KW-0150">Chloroplast</keyword>
<evidence type="ECO:0000256" key="14">
    <source>
        <dbReference type="ARBA" id="ARBA00024015"/>
    </source>
</evidence>
<dbReference type="FunFam" id="3.30.1390.20:FF:000003">
    <property type="entry name" value="60S ribosomal protein L7"/>
    <property type="match status" value="1"/>
</dbReference>
<dbReference type="GO" id="GO:0005840">
    <property type="term" value="C:ribosome"/>
    <property type="evidence" value="ECO:0007669"/>
    <property type="project" value="UniProtKB-KW"/>
</dbReference>
<dbReference type="Gene3D" id="1.20.1110.10">
    <property type="entry name" value="Calcium-transporting ATPase, transmembrane domain"/>
    <property type="match status" value="1"/>
</dbReference>
<keyword evidence="10 19" id="KW-0689">Ribosomal protein</keyword>
<evidence type="ECO:0000313" key="19">
    <source>
        <dbReference type="EMBL" id="URD96080.1"/>
    </source>
</evidence>
<dbReference type="PROSITE" id="PS00634">
    <property type="entry name" value="RIBOSOMAL_L30"/>
    <property type="match status" value="1"/>
</dbReference>
<accession>A0A9E7FI54</accession>
<dbReference type="PANTHER" id="PTHR43009:SF6">
    <property type="entry name" value="HOMOGENTISATE PHYTYLTRANSFERASE 1, CHLOROPLASTIC"/>
    <property type="match status" value="1"/>
</dbReference>
<evidence type="ECO:0000256" key="15">
    <source>
        <dbReference type="SAM" id="MobiDB-lite"/>
    </source>
</evidence>
<dbReference type="Pfam" id="PF00327">
    <property type="entry name" value="Ribosomal_L30"/>
    <property type="match status" value="1"/>
</dbReference>
<evidence type="ECO:0000256" key="7">
    <source>
        <dbReference type="ARBA" id="ARBA00022679"/>
    </source>
</evidence>
<reference evidence="19" key="1">
    <citation type="submission" date="2022-05" db="EMBL/GenBank/DDBJ databases">
        <title>The Musa troglodytarum L. genome provides insights into the mechanism of non-climacteric behaviour and enrichment of carotenoids.</title>
        <authorList>
            <person name="Wang J."/>
        </authorList>
    </citation>
    <scope>NUCLEOTIDE SEQUENCE</scope>
    <source>
        <tissue evidence="19">Leaf</tissue>
    </source>
</reference>
<dbReference type="OrthoDB" id="1502398at2759"/>
<dbReference type="NCBIfam" id="NF009525">
    <property type="entry name" value="PRK12887.1"/>
    <property type="match status" value="1"/>
</dbReference>
<keyword evidence="12 16" id="KW-0472">Membrane</keyword>
<dbReference type="InterPro" id="IPR044878">
    <property type="entry name" value="UbiA_sf"/>
</dbReference>
<dbReference type="InterPro" id="IPR044502">
    <property type="entry name" value="AtHST-like"/>
</dbReference>
<dbReference type="GO" id="GO:0003723">
    <property type="term" value="F:RNA binding"/>
    <property type="evidence" value="ECO:0007669"/>
    <property type="project" value="InterPro"/>
</dbReference>
<dbReference type="Proteomes" id="UP001055439">
    <property type="component" value="Chromosome 4"/>
</dbReference>
<feature type="transmembrane region" description="Helical" evidence="16">
    <location>
        <begin position="656"/>
        <end position="676"/>
    </location>
</feature>
<dbReference type="InterPro" id="IPR035808">
    <property type="entry name" value="Ribosomal_uL30_euk_arc"/>
</dbReference>
<dbReference type="EMBL" id="CP097506">
    <property type="protein sequence ID" value="URD96080.1"/>
    <property type="molecule type" value="Genomic_DNA"/>
</dbReference>
<feature type="region of interest" description="Disordered" evidence="15">
    <location>
        <begin position="89"/>
        <end position="109"/>
    </location>
</feature>
<keyword evidence="13" id="KW-0687">Ribonucleoprotein</keyword>
<feature type="domain" description="Large ribosomal subunit protein uL30-like ferredoxin-like fold" evidence="17">
    <location>
        <begin position="980"/>
        <end position="1030"/>
    </location>
</feature>
<feature type="region of interest" description="Disordered" evidence="15">
    <location>
        <begin position="773"/>
        <end position="792"/>
    </location>
</feature>
<evidence type="ECO:0000313" key="20">
    <source>
        <dbReference type="Proteomes" id="UP001055439"/>
    </source>
</evidence>
<dbReference type="FunFam" id="3.30.1390.20:FF:000002">
    <property type="entry name" value="60S ribosomal protein L7"/>
    <property type="match status" value="1"/>
</dbReference>
<dbReference type="GO" id="GO:0016020">
    <property type="term" value="C:membrane"/>
    <property type="evidence" value="ECO:0007669"/>
    <property type="project" value="UniProtKB-SubCell"/>
</dbReference>
<dbReference type="CDD" id="cd13960">
    <property type="entry name" value="PT_UbiA_HPT1"/>
    <property type="match status" value="1"/>
</dbReference>
<evidence type="ECO:0000256" key="12">
    <source>
        <dbReference type="ARBA" id="ARBA00023136"/>
    </source>
</evidence>
<dbReference type="AlphaFoldDB" id="A0A9E7FI54"/>
<dbReference type="GO" id="GO:0009507">
    <property type="term" value="C:chloroplast"/>
    <property type="evidence" value="ECO:0007669"/>
    <property type="project" value="UniProtKB-SubCell"/>
</dbReference>
<feature type="domain" description="Large ribosomal subunit protein uL30 N-terminal eukaryotes" evidence="18">
    <location>
        <begin position="904"/>
        <end position="974"/>
    </location>
</feature>
<comment type="pathway">
    <text evidence="14">Cofactor biosynthesis; tocopherol biosynthesis.</text>
</comment>
<keyword evidence="8 16" id="KW-0812">Transmembrane</keyword>
<dbReference type="Gene3D" id="3.30.1390.20">
    <property type="entry name" value="Ribosomal protein L30, ferredoxin-like fold domain"/>
    <property type="match status" value="2"/>
</dbReference>
<comment type="similarity">
    <text evidence="4">Belongs to the universal ribosomal protein uL30 family.</text>
</comment>
<keyword evidence="11 16" id="KW-1133">Transmembrane helix</keyword>
<evidence type="ECO:0000256" key="13">
    <source>
        <dbReference type="ARBA" id="ARBA00023274"/>
    </source>
</evidence>
<evidence type="ECO:0000256" key="6">
    <source>
        <dbReference type="ARBA" id="ARBA00022640"/>
    </source>
</evidence>
<evidence type="ECO:0000259" key="17">
    <source>
        <dbReference type="Pfam" id="PF00327"/>
    </source>
</evidence>
<feature type="compositionally biased region" description="Polar residues" evidence="15">
    <location>
        <begin position="773"/>
        <end position="786"/>
    </location>
</feature>
<evidence type="ECO:0000256" key="5">
    <source>
        <dbReference type="ARBA" id="ARBA00022528"/>
    </source>
</evidence>
<evidence type="ECO:0000256" key="2">
    <source>
        <dbReference type="ARBA" id="ARBA00004229"/>
    </source>
</evidence>
<dbReference type="SUPFAM" id="SSF55129">
    <property type="entry name" value="Ribosomal protein L30p/L7e"/>
    <property type="match status" value="1"/>
</dbReference>
<dbReference type="GO" id="GO:1990904">
    <property type="term" value="C:ribonucleoprotein complex"/>
    <property type="evidence" value="ECO:0007669"/>
    <property type="project" value="UniProtKB-KW"/>
</dbReference>
<dbReference type="InterPro" id="IPR000537">
    <property type="entry name" value="UbiA_prenyltransferase"/>
</dbReference>
<gene>
    <name evidence="19" type="ORF">MUK42_31223</name>
</gene>
<feature type="transmembrane region" description="Helical" evidence="16">
    <location>
        <begin position="474"/>
        <end position="501"/>
    </location>
</feature>
<evidence type="ECO:0000256" key="1">
    <source>
        <dbReference type="ARBA" id="ARBA00004141"/>
    </source>
</evidence>
<evidence type="ECO:0000256" key="10">
    <source>
        <dbReference type="ARBA" id="ARBA00022980"/>
    </source>
</evidence>
<evidence type="ECO:0000256" key="9">
    <source>
        <dbReference type="ARBA" id="ARBA00022946"/>
    </source>
</evidence>
<evidence type="ECO:0000256" key="8">
    <source>
        <dbReference type="ARBA" id="ARBA00022692"/>
    </source>
</evidence>
<dbReference type="InterPro" id="IPR005998">
    <property type="entry name" value="Ribosomal_uL30_euk"/>
</dbReference>
<dbReference type="Gene3D" id="1.10.357.140">
    <property type="entry name" value="UbiA prenyltransferase"/>
    <property type="match status" value="1"/>
</dbReference>
<dbReference type="InterPro" id="IPR016082">
    <property type="entry name" value="Ribosomal_uL30_ferredoxin-like"/>
</dbReference>
<evidence type="ECO:0000256" key="4">
    <source>
        <dbReference type="ARBA" id="ARBA00007594"/>
    </source>
</evidence>
<comment type="subcellular location">
    <subcellularLocation>
        <location evidence="1">Membrane</location>
        <topology evidence="1">Multi-pass membrane protein</topology>
    </subcellularLocation>
    <subcellularLocation>
        <location evidence="2">Plastid</location>
        <location evidence="2">Chloroplast</location>
    </subcellularLocation>
</comment>
<keyword evidence="9" id="KW-0809">Transit peptide</keyword>
<keyword evidence="7" id="KW-0808">Transferase</keyword>
<keyword evidence="20" id="KW-1185">Reference proteome</keyword>
<evidence type="ECO:0000256" key="11">
    <source>
        <dbReference type="ARBA" id="ARBA00022989"/>
    </source>
</evidence>
<feature type="transmembrane region" description="Helical" evidence="16">
    <location>
        <begin position="609"/>
        <end position="630"/>
    </location>
</feature>
<feature type="transmembrane region" description="Helical" evidence="16">
    <location>
        <begin position="696"/>
        <end position="712"/>
    </location>
</feature>
<feature type="transmembrane region" description="Helical" evidence="16">
    <location>
        <begin position="549"/>
        <end position="569"/>
    </location>
</feature>
<organism evidence="19 20">
    <name type="scientific">Musa troglodytarum</name>
    <name type="common">fe'i banana</name>
    <dbReference type="NCBI Taxonomy" id="320322"/>
    <lineage>
        <taxon>Eukaryota</taxon>
        <taxon>Viridiplantae</taxon>
        <taxon>Streptophyta</taxon>
        <taxon>Embryophyta</taxon>
        <taxon>Tracheophyta</taxon>
        <taxon>Spermatophyta</taxon>
        <taxon>Magnoliopsida</taxon>
        <taxon>Liliopsida</taxon>
        <taxon>Zingiberales</taxon>
        <taxon>Musaceae</taxon>
        <taxon>Musa</taxon>
    </lineage>
</organism>